<dbReference type="GO" id="GO:0016592">
    <property type="term" value="C:mediator complex"/>
    <property type="evidence" value="ECO:0007669"/>
    <property type="project" value="InterPro"/>
</dbReference>
<feature type="region of interest" description="Disordered" evidence="10">
    <location>
        <begin position="1"/>
        <end position="21"/>
    </location>
</feature>
<evidence type="ECO:0000256" key="1">
    <source>
        <dbReference type="ARBA" id="ARBA00004123"/>
    </source>
</evidence>
<evidence type="ECO:0000256" key="4">
    <source>
        <dbReference type="ARBA" id="ARBA00023015"/>
    </source>
</evidence>
<comment type="function">
    <text evidence="9">Component of the Mediator complex, a coactivator involved in the regulated transcription of nearly all RNA polymerase II-dependent genes. Mediator functions as a bridge to convey information from gene-specific regulatory proteins to the basal RNA polymerase II transcription machinery. Mediator is recruited to promoters by direct interactions with regulatory proteins and serves as a scaffold for the assembly of a functional preinitiation complex with RNA polymerase II and the general transcription factors.</text>
</comment>
<dbReference type="EMBL" id="BTFZ01000011">
    <property type="protein sequence ID" value="GMM37212.1"/>
    <property type="molecule type" value="Genomic_DNA"/>
</dbReference>
<dbReference type="GO" id="GO:0000978">
    <property type="term" value="F:RNA polymerase II cis-regulatory region sequence-specific DNA binding"/>
    <property type="evidence" value="ECO:0007669"/>
    <property type="project" value="TreeGrafter"/>
</dbReference>
<evidence type="ECO:0000256" key="3">
    <source>
        <dbReference type="ARBA" id="ARBA00020637"/>
    </source>
</evidence>
<reference evidence="11 12" key="1">
    <citation type="journal article" date="2023" name="Elife">
        <title>Identification of key yeast species and microbe-microbe interactions impacting larval growth of Drosophila in the wild.</title>
        <authorList>
            <person name="Mure A."/>
            <person name="Sugiura Y."/>
            <person name="Maeda R."/>
            <person name="Honda K."/>
            <person name="Sakurai N."/>
            <person name="Takahashi Y."/>
            <person name="Watada M."/>
            <person name="Katoh T."/>
            <person name="Gotoh A."/>
            <person name="Gotoh Y."/>
            <person name="Taniguchi I."/>
            <person name="Nakamura K."/>
            <person name="Hayashi T."/>
            <person name="Katayama T."/>
            <person name="Uemura T."/>
            <person name="Hattori Y."/>
        </authorList>
    </citation>
    <scope>NUCLEOTIDE SEQUENCE [LARGE SCALE GENOMIC DNA]</scope>
    <source>
        <strain evidence="11 12">SC-9</strain>
    </source>
</reference>
<evidence type="ECO:0000256" key="5">
    <source>
        <dbReference type="ARBA" id="ARBA00023159"/>
    </source>
</evidence>
<proteinExistence type="inferred from homology"/>
<accession>A0AAV5QQR4</accession>
<keyword evidence="7 9" id="KW-0539">Nucleus</keyword>
<evidence type="ECO:0000256" key="2">
    <source>
        <dbReference type="ARBA" id="ARBA00005716"/>
    </source>
</evidence>
<organism evidence="11 12">
    <name type="scientific">Saccharomycopsis crataegensis</name>
    <dbReference type="NCBI Taxonomy" id="43959"/>
    <lineage>
        <taxon>Eukaryota</taxon>
        <taxon>Fungi</taxon>
        <taxon>Dikarya</taxon>
        <taxon>Ascomycota</taxon>
        <taxon>Saccharomycotina</taxon>
        <taxon>Saccharomycetes</taxon>
        <taxon>Saccharomycopsidaceae</taxon>
        <taxon>Saccharomycopsis</taxon>
    </lineage>
</organism>
<comment type="subunit">
    <text evidence="9">Component of the Mediator complex.</text>
</comment>
<dbReference type="PANTHER" id="PTHR13074">
    <property type="entry name" value="MEDIATOR OF RNA POLYMERASE II TRANSCRIPTION SUBUNIT 8"/>
    <property type="match status" value="1"/>
</dbReference>
<sequence>MSQPPAGPRGITPQAQQLPPQYDYSSVPINELEATRIKLLSLTRSLHKLQHEIAQGATLPRWESLHSQYNVVITQLSAISAEIFQNYDTLASRNVYPLNNFPVTQQEGLLTTLLRKKPSPEVTAWIENAEEFITKLGVDVTKHNDDDEDKEDFIESCLEIMEKEKENHNFFSVFTQQEIDNGLNQQPHPYKINNKVDEDVPTMGMDVNQALNFIYTGKL</sequence>
<comment type="caution">
    <text evidence="11">The sequence shown here is derived from an EMBL/GenBank/DDBJ whole genome shotgun (WGS) entry which is preliminary data.</text>
</comment>
<comment type="similarity">
    <text evidence="2 9">Belongs to the Mediator complex subunit 8 family.</text>
</comment>
<dbReference type="Proteomes" id="UP001360560">
    <property type="component" value="Unassembled WGS sequence"/>
</dbReference>
<evidence type="ECO:0000313" key="12">
    <source>
        <dbReference type="Proteomes" id="UP001360560"/>
    </source>
</evidence>
<dbReference type="Pfam" id="PF10232">
    <property type="entry name" value="Med8"/>
    <property type="match status" value="1"/>
</dbReference>
<keyword evidence="6 9" id="KW-0804">Transcription</keyword>
<dbReference type="GO" id="GO:0006357">
    <property type="term" value="P:regulation of transcription by RNA polymerase II"/>
    <property type="evidence" value="ECO:0007669"/>
    <property type="project" value="InterPro"/>
</dbReference>
<dbReference type="Gene3D" id="6.10.250.2610">
    <property type="match status" value="1"/>
</dbReference>
<name>A0AAV5QQR4_9ASCO</name>
<evidence type="ECO:0000256" key="8">
    <source>
        <dbReference type="ARBA" id="ARBA00031261"/>
    </source>
</evidence>
<dbReference type="InterPro" id="IPR019364">
    <property type="entry name" value="Mediatior_Med8_fun/met"/>
</dbReference>
<evidence type="ECO:0000256" key="7">
    <source>
        <dbReference type="ARBA" id="ARBA00023242"/>
    </source>
</evidence>
<dbReference type="GO" id="GO:0070847">
    <property type="term" value="C:core mediator complex"/>
    <property type="evidence" value="ECO:0007669"/>
    <property type="project" value="TreeGrafter"/>
</dbReference>
<dbReference type="Gene3D" id="1.20.58.1710">
    <property type="match status" value="1"/>
</dbReference>
<keyword evidence="12" id="KW-1185">Reference proteome</keyword>
<evidence type="ECO:0000256" key="10">
    <source>
        <dbReference type="SAM" id="MobiDB-lite"/>
    </source>
</evidence>
<comment type="subcellular location">
    <subcellularLocation>
        <location evidence="1 9">Nucleus</location>
    </subcellularLocation>
</comment>
<evidence type="ECO:0000313" key="11">
    <source>
        <dbReference type="EMBL" id="GMM37212.1"/>
    </source>
</evidence>
<keyword evidence="4 9" id="KW-0805">Transcription regulation</keyword>
<keyword evidence="5 9" id="KW-0010">Activator</keyword>
<dbReference type="AlphaFoldDB" id="A0AAV5QQR4"/>
<dbReference type="GO" id="GO:0003712">
    <property type="term" value="F:transcription coregulator activity"/>
    <property type="evidence" value="ECO:0007669"/>
    <property type="project" value="InterPro"/>
</dbReference>
<dbReference type="PANTHER" id="PTHR13074:SF9">
    <property type="entry name" value="MEDIATOR OF RNA POLYMERASE II TRANSCRIPTION SUBUNIT 8"/>
    <property type="match status" value="1"/>
</dbReference>
<evidence type="ECO:0000256" key="6">
    <source>
        <dbReference type="ARBA" id="ARBA00023163"/>
    </source>
</evidence>
<protein>
    <recommendedName>
        <fullName evidence="3 9">Mediator of RNA polymerase II transcription subunit 8</fullName>
    </recommendedName>
    <alternativeName>
        <fullName evidence="8 9">Mediator complex subunit 8</fullName>
    </alternativeName>
</protein>
<gene>
    <name evidence="9" type="primary">MED8</name>
    <name evidence="11" type="ORF">DASC09_045370</name>
</gene>
<evidence type="ECO:0000256" key="9">
    <source>
        <dbReference type="RuleBase" id="RU364144"/>
    </source>
</evidence>